<dbReference type="AlphaFoldDB" id="A0A0F3ILU2"/>
<comment type="caution">
    <text evidence="2">The sequence shown here is derived from an EMBL/GenBank/DDBJ whole genome shotgun (WGS) entry which is preliminary data.</text>
</comment>
<sequence length="311" mass="34962">MIFDFVQATKNASLNQSGRKFPKRDDSRCQDGLLFPEFKPSFKLEPGAAIFTIGSCFARNIEEVLLPLGFKLPTASFSVPKSEWPARPNGLLNEYNPGTIAQRIDAALTDKHFPDETIVASGLLYADLMLLGTAPDVSFERIKERRQEIFKLYQNLPQCPYVVITLGFIEAWFDNQTQLFINRLPPNTLKDREPNRFLLKILSVKDSLALLEPAVDALCQRGCKTILTVSPVPIKSTFSKSDCVTANEYSKAVLRVCAEEICTNFNNVDYFPSFEIVRSGGLINYMPDNIHVKSEVVEKITALMCQKYSEA</sequence>
<protein>
    <recommendedName>
        <fullName evidence="1">GSCFA domain-containing protein</fullName>
    </recommendedName>
</protein>
<dbReference type="PATRIC" id="fig|1632867.3.peg.2433"/>
<evidence type="ECO:0000313" key="3">
    <source>
        <dbReference type="Proteomes" id="UP000033684"/>
    </source>
</evidence>
<feature type="domain" description="GSCFA" evidence="1">
    <location>
        <begin position="50"/>
        <end position="301"/>
    </location>
</feature>
<dbReference type="OrthoDB" id="369216at2"/>
<dbReference type="EMBL" id="LAJX01000021">
    <property type="protein sequence ID" value="KJV07691.1"/>
    <property type="molecule type" value="Genomic_DNA"/>
</dbReference>
<accession>A0A0F3ILU2</accession>
<keyword evidence="3" id="KW-1185">Reference proteome</keyword>
<evidence type="ECO:0000259" key="1">
    <source>
        <dbReference type="Pfam" id="PF08885"/>
    </source>
</evidence>
<proteinExistence type="predicted"/>
<name>A0A0F3ILU2_9GAMM</name>
<dbReference type="Proteomes" id="UP000033684">
    <property type="component" value="Unassembled WGS sequence"/>
</dbReference>
<evidence type="ECO:0000313" key="2">
    <source>
        <dbReference type="EMBL" id="KJV07691.1"/>
    </source>
</evidence>
<dbReference type="InterPro" id="IPR014982">
    <property type="entry name" value="GSCFA"/>
</dbReference>
<reference evidence="3" key="1">
    <citation type="submission" date="2015-03" db="EMBL/GenBank/DDBJ databases">
        <title>Draft genome sequence of a novel methanotroph (Sn10-6) isolated from flooded ricefield rhizosphere in India.</title>
        <authorList>
            <person name="Pandit P.S."/>
            <person name="Pore S.D."/>
            <person name="Arora P."/>
            <person name="Kapse N.G."/>
            <person name="Dhakephalkar P.K."/>
            <person name="Rahalkar M.C."/>
        </authorList>
    </citation>
    <scope>NUCLEOTIDE SEQUENCE [LARGE SCALE GENOMIC DNA]</scope>
    <source>
        <strain evidence="3">Sn10-6</strain>
    </source>
</reference>
<organism evidence="2 3">
    <name type="scientific">Methylocucumis oryzae</name>
    <dbReference type="NCBI Taxonomy" id="1632867"/>
    <lineage>
        <taxon>Bacteria</taxon>
        <taxon>Pseudomonadati</taxon>
        <taxon>Pseudomonadota</taxon>
        <taxon>Gammaproteobacteria</taxon>
        <taxon>Methylococcales</taxon>
        <taxon>Methylococcaceae</taxon>
        <taxon>Methylocucumis</taxon>
    </lineage>
</organism>
<reference evidence="2 3" key="2">
    <citation type="journal article" date="2016" name="Microb. Ecol.">
        <title>Genome Characteristics of a Novel Type I Methanotroph (Sn10-6) Isolated from a Flooded Indian Rice Field.</title>
        <authorList>
            <person name="Rahalkar M.C."/>
            <person name="Pandit P.S."/>
            <person name="Dhakephalkar P.K."/>
            <person name="Pore S."/>
            <person name="Arora P."/>
            <person name="Kapse N."/>
        </authorList>
    </citation>
    <scope>NUCLEOTIDE SEQUENCE [LARGE SCALE GENOMIC DNA]</scope>
    <source>
        <strain evidence="2 3">Sn10-6</strain>
    </source>
</reference>
<gene>
    <name evidence="2" type="ORF">VZ94_02840</name>
</gene>
<dbReference type="RefSeq" id="WP_045778083.1">
    <property type="nucleotide sequence ID" value="NZ_LAJX01000021.1"/>
</dbReference>
<dbReference type="Pfam" id="PF08885">
    <property type="entry name" value="GSCFA"/>
    <property type="match status" value="1"/>
</dbReference>